<evidence type="ECO:0000256" key="1">
    <source>
        <dbReference type="SAM" id="MobiDB-lite"/>
    </source>
</evidence>
<gene>
    <name evidence="3" type="ORF">ACFOW3_08170</name>
</gene>
<reference evidence="4" key="1">
    <citation type="journal article" date="2019" name="Int. J. Syst. Evol. Microbiol.">
        <title>The Global Catalogue of Microorganisms (GCM) 10K type strain sequencing project: providing services to taxonomists for standard genome sequencing and annotation.</title>
        <authorList>
            <consortium name="The Broad Institute Genomics Platform"/>
            <consortium name="The Broad Institute Genome Sequencing Center for Infectious Disease"/>
            <person name="Wu L."/>
            <person name="Ma J."/>
        </authorList>
    </citation>
    <scope>NUCLEOTIDE SEQUENCE [LARGE SCALE GENOMIC DNA]</scope>
    <source>
        <strain evidence="4">CCUG 2113</strain>
    </source>
</reference>
<accession>A0ABV8D8Z1</accession>
<feature type="region of interest" description="Disordered" evidence="1">
    <location>
        <begin position="20"/>
        <end position="76"/>
    </location>
</feature>
<dbReference type="EMBL" id="JBHSAJ010000021">
    <property type="protein sequence ID" value="MFC3934599.1"/>
    <property type="molecule type" value="Genomic_DNA"/>
</dbReference>
<organism evidence="3 4">
    <name type="scientific">Acidovorax facilis</name>
    <dbReference type="NCBI Taxonomy" id="12917"/>
    <lineage>
        <taxon>Bacteria</taxon>
        <taxon>Pseudomonadati</taxon>
        <taxon>Pseudomonadota</taxon>
        <taxon>Betaproteobacteria</taxon>
        <taxon>Burkholderiales</taxon>
        <taxon>Comamonadaceae</taxon>
        <taxon>Acidovorax</taxon>
    </lineage>
</organism>
<dbReference type="Proteomes" id="UP001595693">
    <property type="component" value="Unassembled WGS sequence"/>
</dbReference>
<evidence type="ECO:0000313" key="3">
    <source>
        <dbReference type="EMBL" id="MFC3934599.1"/>
    </source>
</evidence>
<evidence type="ECO:0000256" key="2">
    <source>
        <dbReference type="SAM" id="SignalP"/>
    </source>
</evidence>
<feature type="chain" id="PRO_5045258973" evidence="2">
    <location>
        <begin position="20"/>
        <end position="209"/>
    </location>
</feature>
<sequence length="209" mass="21723">MKSFIASALMLLAPALALAQTPAKTEAKPETKAVAKPAAKPAAKSDTKSAKAADKAPAAKKSSVAKTEGTSSRSQLKSAANQVATGIIAAEAALSPEELAIAERVHVGRIPCELGAFVTVTAEPASPGHFHVEGKGFKYFMAPVATTTGTVRLEDQKGGAVWLQIANKSMLMNQKLGQRLADECMSPQQVVVAEAIKKNPPVSVLEPLK</sequence>
<keyword evidence="4" id="KW-1185">Reference proteome</keyword>
<feature type="signal peptide" evidence="2">
    <location>
        <begin position="1"/>
        <end position="19"/>
    </location>
</feature>
<evidence type="ECO:0000313" key="4">
    <source>
        <dbReference type="Proteomes" id="UP001595693"/>
    </source>
</evidence>
<dbReference type="RefSeq" id="WP_055393141.1">
    <property type="nucleotide sequence ID" value="NZ_JAMXAX010000096.1"/>
</dbReference>
<name>A0ABV8D8Z1_9BURK</name>
<protein>
    <submittedName>
        <fullName evidence="3">Uncharacterized protein</fullName>
    </submittedName>
</protein>
<comment type="caution">
    <text evidence="3">The sequence shown here is derived from an EMBL/GenBank/DDBJ whole genome shotgun (WGS) entry which is preliminary data.</text>
</comment>
<feature type="compositionally biased region" description="Basic and acidic residues" evidence="1">
    <location>
        <begin position="43"/>
        <end position="54"/>
    </location>
</feature>
<proteinExistence type="predicted"/>
<keyword evidence="2" id="KW-0732">Signal</keyword>
<feature type="compositionally biased region" description="Low complexity" evidence="1">
    <location>
        <begin position="55"/>
        <end position="67"/>
    </location>
</feature>